<dbReference type="EMBL" id="JBGOSP010000074">
    <property type="protein sequence ID" value="MFA3843753.1"/>
    <property type="molecule type" value="Genomic_DNA"/>
</dbReference>
<gene>
    <name evidence="5" type="ORF">ACEG43_48085</name>
</gene>
<sequence length="213" mass="23799">MRALWSGVIQFGPVVLPVKLFPATEEHKVRLREIHAADSGRVQHRRFCEAEDREIGYEEVGRGWELPDGQVVPLTDQDLEHLPLATRHVVEMLGFVPGQDIDPILYSRPYYVGPGGPPAERPYALLVEALARTGQVGVCKVAVRSRERIALLRPRHRMLILQTLLWQDELRDPGGPRPVRTGHRGGAGARRGTDARMHGCRGRPAPRRVPSCA</sequence>
<dbReference type="Pfam" id="PF02735">
    <property type="entry name" value="Ku"/>
    <property type="match status" value="1"/>
</dbReference>
<keyword evidence="1" id="KW-0238">DNA-binding</keyword>
<evidence type="ECO:0000256" key="2">
    <source>
        <dbReference type="ARBA" id="ARBA00023172"/>
    </source>
</evidence>
<proteinExistence type="predicted"/>
<feature type="region of interest" description="Disordered" evidence="3">
    <location>
        <begin position="171"/>
        <end position="213"/>
    </location>
</feature>
<comment type="caution">
    <text evidence="5">The sequence shown here is derived from an EMBL/GenBank/DDBJ whole genome shotgun (WGS) entry which is preliminary data.</text>
</comment>
<evidence type="ECO:0000313" key="5">
    <source>
        <dbReference type="EMBL" id="MFA3843753.1"/>
    </source>
</evidence>
<dbReference type="InterPro" id="IPR006164">
    <property type="entry name" value="DNA_bd_Ku70/Ku80"/>
</dbReference>
<dbReference type="InterPro" id="IPR009187">
    <property type="entry name" value="Prok_Ku"/>
</dbReference>
<dbReference type="PANTHER" id="PTHR41251">
    <property type="entry name" value="NON-HOMOLOGOUS END JOINING PROTEIN KU"/>
    <property type="match status" value="1"/>
</dbReference>
<protein>
    <submittedName>
        <fullName evidence="5">Ku protein</fullName>
    </submittedName>
</protein>
<dbReference type="PANTHER" id="PTHR41251:SF1">
    <property type="entry name" value="NON-HOMOLOGOUS END JOINING PROTEIN KU"/>
    <property type="match status" value="1"/>
</dbReference>
<dbReference type="Proteomes" id="UP001571476">
    <property type="component" value="Unassembled WGS sequence"/>
</dbReference>
<keyword evidence="2" id="KW-0233">DNA recombination</keyword>
<evidence type="ECO:0000313" key="6">
    <source>
        <dbReference type="Proteomes" id="UP001571476"/>
    </source>
</evidence>
<feature type="domain" description="Ku" evidence="4">
    <location>
        <begin position="52"/>
        <end position="181"/>
    </location>
</feature>
<evidence type="ECO:0000256" key="1">
    <source>
        <dbReference type="ARBA" id="ARBA00023125"/>
    </source>
</evidence>
<dbReference type="InterPro" id="IPR016194">
    <property type="entry name" value="SPOC-like_C_dom_sf"/>
</dbReference>
<dbReference type="SUPFAM" id="SSF100939">
    <property type="entry name" value="SPOC domain-like"/>
    <property type="match status" value="1"/>
</dbReference>
<evidence type="ECO:0000256" key="3">
    <source>
        <dbReference type="SAM" id="MobiDB-lite"/>
    </source>
</evidence>
<name>A0ABV4SZR3_9ACTN</name>
<keyword evidence="6" id="KW-1185">Reference proteome</keyword>
<dbReference type="PIRSF" id="PIRSF006493">
    <property type="entry name" value="Prok_Ku"/>
    <property type="match status" value="1"/>
</dbReference>
<dbReference type="Gene3D" id="2.40.290.10">
    <property type="match status" value="1"/>
</dbReference>
<dbReference type="SMART" id="SM00559">
    <property type="entry name" value="Ku78"/>
    <property type="match status" value="1"/>
</dbReference>
<organism evidence="5 6">
    <name type="scientific">Streptomyces aureus</name>
    <dbReference type="NCBI Taxonomy" id="193461"/>
    <lineage>
        <taxon>Bacteria</taxon>
        <taxon>Bacillati</taxon>
        <taxon>Actinomycetota</taxon>
        <taxon>Actinomycetes</taxon>
        <taxon>Kitasatosporales</taxon>
        <taxon>Streptomycetaceae</taxon>
        <taxon>Streptomyces</taxon>
    </lineage>
</organism>
<accession>A0ABV4SZR3</accession>
<reference evidence="5 6" key="1">
    <citation type="submission" date="2024-08" db="EMBL/GenBank/DDBJ databases">
        <title>Genome sequence of Streptomyces aureus CACIA-1.46HGO.</title>
        <authorList>
            <person name="Evangelista-Martinez Z."/>
        </authorList>
    </citation>
    <scope>NUCLEOTIDE SEQUENCE [LARGE SCALE GENOMIC DNA]</scope>
    <source>
        <strain evidence="5 6">CACIA-1.46HGO</strain>
    </source>
</reference>
<evidence type="ECO:0000259" key="4">
    <source>
        <dbReference type="SMART" id="SM00559"/>
    </source>
</evidence>
<dbReference type="RefSeq" id="WP_372567545.1">
    <property type="nucleotide sequence ID" value="NZ_JBGOSP010000074.1"/>
</dbReference>